<name>A0A0K2JKV5_STRCM</name>
<feature type="region of interest" description="Disordered" evidence="5">
    <location>
        <begin position="1"/>
        <end position="30"/>
    </location>
</feature>
<dbReference type="AlphaFoldDB" id="A0A0K2JKV5"/>
<reference evidence="9" key="2">
    <citation type="submission" date="2015-03" db="EMBL/GenBank/DDBJ databases">
        <title>Novel nitrous acid biosynthetic pathway confers a diazo group on the secondary metabolite.</title>
        <authorList>
            <person name="Katsuyama Y."/>
        </authorList>
    </citation>
    <scope>NUCLEOTIDE SEQUENCE</scope>
    <source>
        <strain evidence="9">NBRC 12760</strain>
    </source>
</reference>
<organism evidence="8">
    <name type="scientific">Streptomyces cremeus</name>
    <dbReference type="NCBI Taxonomy" id="66881"/>
    <lineage>
        <taxon>Bacteria</taxon>
        <taxon>Bacillati</taxon>
        <taxon>Actinomycetota</taxon>
        <taxon>Actinomycetes</taxon>
        <taxon>Kitasatosporales</taxon>
        <taxon>Streptomycetaceae</taxon>
        <taxon>Streptomyces</taxon>
    </lineage>
</organism>
<evidence type="ECO:0000256" key="3">
    <source>
        <dbReference type="ARBA" id="ARBA00022989"/>
    </source>
</evidence>
<dbReference type="InterPro" id="IPR036259">
    <property type="entry name" value="MFS_trans_sf"/>
</dbReference>
<dbReference type="PANTHER" id="PTHR23523:SF2">
    <property type="entry name" value="2-NITROIMIDAZOLE TRANSPORTER"/>
    <property type="match status" value="1"/>
</dbReference>
<feature type="transmembrane region" description="Helical" evidence="6">
    <location>
        <begin position="309"/>
        <end position="327"/>
    </location>
</feature>
<dbReference type="EMBL" id="LC033425">
    <property type="protein sequence ID" value="BAU09308.1"/>
    <property type="molecule type" value="Genomic_DNA"/>
</dbReference>
<feature type="transmembrane region" description="Helical" evidence="6">
    <location>
        <begin position="74"/>
        <end position="98"/>
    </location>
</feature>
<feature type="transmembrane region" description="Helical" evidence="6">
    <location>
        <begin position="198"/>
        <end position="216"/>
    </location>
</feature>
<feature type="domain" description="Major facilitator superfamily (MFS) profile" evidence="7">
    <location>
        <begin position="39"/>
        <end position="423"/>
    </location>
</feature>
<gene>
    <name evidence="8" type="primary">creK</name>
    <name evidence="10" type="ORF">ACFFTU_19230</name>
</gene>
<dbReference type="GO" id="GO:0005886">
    <property type="term" value="C:plasma membrane"/>
    <property type="evidence" value="ECO:0007669"/>
    <property type="project" value="UniProtKB-SubCell"/>
</dbReference>
<evidence type="ECO:0000256" key="5">
    <source>
        <dbReference type="SAM" id="MobiDB-lite"/>
    </source>
</evidence>
<dbReference type="EMBL" id="KT381192">
    <property type="protein sequence ID" value="ALA99208.1"/>
    <property type="molecule type" value="Genomic_DNA"/>
</dbReference>
<feature type="transmembrane region" description="Helical" evidence="6">
    <location>
        <begin position="105"/>
        <end position="123"/>
    </location>
</feature>
<feature type="transmembrane region" description="Helical" evidence="6">
    <location>
        <begin position="333"/>
        <end position="356"/>
    </location>
</feature>
<evidence type="ECO:0000256" key="6">
    <source>
        <dbReference type="SAM" id="Phobius"/>
    </source>
</evidence>
<feature type="transmembrane region" description="Helical" evidence="6">
    <location>
        <begin position="368"/>
        <end position="387"/>
    </location>
</feature>
<evidence type="ECO:0000256" key="4">
    <source>
        <dbReference type="ARBA" id="ARBA00023136"/>
    </source>
</evidence>
<dbReference type="PANTHER" id="PTHR23523">
    <property type="match status" value="1"/>
</dbReference>
<proteinExistence type="predicted"/>
<comment type="subcellular location">
    <subcellularLocation>
        <location evidence="1">Cell membrane</location>
        <topology evidence="1">Multi-pass membrane protein</topology>
    </subcellularLocation>
</comment>
<keyword evidence="3 6" id="KW-1133">Transmembrane helix</keyword>
<dbReference type="RefSeq" id="WP_345228830.1">
    <property type="nucleotide sequence ID" value="NZ_BAAAXE010000015.1"/>
</dbReference>
<evidence type="ECO:0000256" key="1">
    <source>
        <dbReference type="ARBA" id="ARBA00004651"/>
    </source>
</evidence>
<feature type="transmembrane region" description="Helical" evidence="6">
    <location>
        <begin position="36"/>
        <end position="54"/>
    </location>
</feature>
<feature type="transmembrane region" description="Helical" evidence="6">
    <location>
        <begin position="277"/>
        <end position="297"/>
    </location>
</feature>
<dbReference type="GO" id="GO:0022857">
    <property type="term" value="F:transmembrane transporter activity"/>
    <property type="evidence" value="ECO:0007669"/>
    <property type="project" value="InterPro"/>
</dbReference>
<evidence type="ECO:0000313" key="10">
    <source>
        <dbReference type="EMBL" id="MFB9522081.1"/>
    </source>
</evidence>
<sequence>MADTDDRLRLGGPQAPGAGDRTAADARPGPAPAADARVALGLAALALFVAAANLRPAIAAVSPLVDRIRTDLDLSATGVALLTTVPTLAMGACAPLAASIGRRWGLQRGVLAGLFVVGLATAVRGLGEAAWLQLCAAAVVGAGIAVAQTLLPAVVKTRFAARAGLVTGIYTAGLGLGGAVAAGASAPLAQALGSWPGALASWAVLAVIGIVMWTAARRSLGLEHVAGPKGPATSGLPWRSSLAWRITALSAANSALYYCELAWIAPLLHDSGGVSEANAGVMLTVMISIQVVAMLGVPALLGERADKRTGLAATSVLTAIGFLGFAFSPGTGAWIWILAMGIGHGGLFTLVLTLPVSASRDAVQAGRFSAMAFFVGYGCAAVGPVLVGGLRDITGDYRLAFGLLAVITFLMLLPIARLSPRRIEQDQQKAL</sequence>
<evidence type="ECO:0000259" key="7">
    <source>
        <dbReference type="PROSITE" id="PS50850"/>
    </source>
</evidence>
<dbReference type="InterPro" id="IPR020846">
    <property type="entry name" value="MFS_dom"/>
</dbReference>
<reference evidence="10 11" key="3">
    <citation type="submission" date="2024-09" db="EMBL/GenBank/DDBJ databases">
        <authorList>
            <person name="Sun Q."/>
            <person name="Mori K."/>
        </authorList>
    </citation>
    <scope>NUCLEOTIDE SEQUENCE [LARGE SCALE GENOMIC DNA]</scope>
    <source>
        <strain evidence="10 11">JCM 4362</strain>
    </source>
</reference>
<keyword evidence="2 6" id="KW-0812">Transmembrane</keyword>
<keyword evidence="4 6" id="KW-0472">Membrane</keyword>
<evidence type="ECO:0000256" key="2">
    <source>
        <dbReference type="ARBA" id="ARBA00022692"/>
    </source>
</evidence>
<feature type="transmembrane region" description="Helical" evidence="6">
    <location>
        <begin position="399"/>
        <end position="419"/>
    </location>
</feature>
<evidence type="ECO:0000313" key="9">
    <source>
        <dbReference type="EMBL" id="BAU09308.1"/>
    </source>
</evidence>
<feature type="transmembrane region" description="Helical" evidence="6">
    <location>
        <begin position="129"/>
        <end position="151"/>
    </location>
</feature>
<feature type="transmembrane region" description="Helical" evidence="6">
    <location>
        <begin position="242"/>
        <end position="265"/>
    </location>
</feature>
<dbReference type="PROSITE" id="PS50850">
    <property type="entry name" value="MFS"/>
    <property type="match status" value="1"/>
</dbReference>
<evidence type="ECO:0000313" key="11">
    <source>
        <dbReference type="Proteomes" id="UP001589718"/>
    </source>
</evidence>
<dbReference type="Pfam" id="PF07690">
    <property type="entry name" value="MFS_1"/>
    <property type="match status" value="1"/>
</dbReference>
<dbReference type="Proteomes" id="UP001589718">
    <property type="component" value="Unassembled WGS sequence"/>
</dbReference>
<dbReference type="Gene3D" id="1.20.1250.20">
    <property type="entry name" value="MFS general substrate transporter like domains"/>
    <property type="match status" value="2"/>
</dbReference>
<accession>A0A0K2JKV5</accession>
<reference evidence="8" key="1">
    <citation type="journal article" date="2015" name="ChemBioChem">
        <title>The cremeomycin biosynthetic gene cluster encodes a pathway for diazo formation.</title>
        <authorList>
            <person name="Waldman A.J."/>
            <person name="Pechersky Y."/>
            <person name="Wang P."/>
            <person name="Wang J.X."/>
            <person name="Balskus E.P."/>
        </authorList>
    </citation>
    <scope>NUCLEOTIDE SEQUENCE</scope>
    <source>
        <strain evidence="8">NRRL 3241</strain>
    </source>
</reference>
<dbReference type="EMBL" id="JBHMCR010000009">
    <property type="protein sequence ID" value="MFB9522081.1"/>
    <property type="molecule type" value="Genomic_DNA"/>
</dbReference>
<keyword evidence="11" id="KW-1185">Reference proteome</keyword>
<feature type="transmembrane region" description="Helical" evidence="6">
    <location>
        <begin position="163"/>
        <end position="186"/>
    </location>
</feature>
<dbReference type="InterPro" id="IPR011701">
    <property type="entry name" value="MFS"/>
</dbReference>
<evidence type="ECO:0000313" key="8">
    <source>
        <dbReference type="EMBL" id="ALA99208.1"/>
    </source>
</evidence>
<dbReference type="SUPFAM" id="SSF103473">
    <property type="entry name" value="MFS general substrate transporter"/>
    <property type="match status" value="1"/>
</dbReference>
<dbReference type="InterPro" id="IPR052524">
    <property type="entry name" value="MFS_Cyanate_Porter"/>
</dbReference>
<protein>
    <submittedName>
        <fullName evidence="8 9">CreK</fullName>
    </submittedName>
    <submittedName>
        <fullName evidence="10">CynX/NimT family MFS transporter</fullName>
    </submittedName>
</protein>